<evidence type="ECO:0000256" key="10">
    <source>
        <dbReference type="ARBA" id="ARBA00023146"/>
    </source>
</evidence>
<evidence type="ECO:0000313" key="15">
    <source>
        <dbReference type="EMBL" id="KAK2552914.1"/>
    </source>
</evidence>
<reference evidence="15" key="2">
    <citation type="journal article" date="2023" name="Science">
        <title>Genomic signatures of disease resistance in endangered staghorn corals.</title>
        <authorList>
            <person name="Vollmer S.V."/>
            <person name="Selwyn J.D."/>
            <person name="Despard B.A."/>
            <person name="Roesel C.L."/>
        </authorList>
    </citation>
    <scope>NUCLEOTIDE SEQUENCE</scope>
    <source>
        <strain evidence="15">K2</strain>
    </source>
</reference>
<dbReference type="EC" id="6.1.1.20" evidence="3"/>
<comment type="catalytic activity">
    <reaction evidence="12">
        <text>tRNA(Phe) + L-phenylalanine + ATP = L-phenylalanyl-tRNA(Phe) + AMP + diphosphate + H(+)</text>
        <dbReference type="Rhea" id="RHEA:19413"/>
        <dbReference type="Rhea" id="RHEA-COMP:9668"/>
        <dbReference type="Rhea" id="RHEA-COMP:9699"/>
        <dbReference type="ChEBI" id="CHEBI:15378"/>
        <dbReference type="ChEBI" id="CHEBI:30616"/>
        <dbReference type="ChEBI" id="CHEBI:33019"/>
        <dbReference type="ChEBI" id="CHEBI:58095"/>
        <dbReference type="ChEBI" id="CHEBI:78442"/>
        <dbReference type="ChEBI" id="CHEBI:78531"/>
        <dbReference type="ChEBI" id="CHEBI:456215"/>
        <dbReference type="EC" id="6.1.1.20"/>
    </reaction>
</comment>
<dbReference type="InterPro" id="IPR002319">
    <property type="entry name" value="Phenylalanyl-tRNA_Synthase"/>
</dbReference>
<evidence type="ECO:0000256" key="12">
    <source>
        <dbReference type="ARBA" id="ARBA00049255"/>
    </source>
</evidence>
<evidence type="ECO:0000259" key="14">
    <source>
        <dbReference type="PROSITE" id="PS51447"/>
    </source>
</evidence>
<dbReference type="GO" id="GO:0005759">
    <property type="term" value="C:mitochondrial matrix"/>
    <property type="evidence" value="ECO:0007669"/>
    <property type="project" value="UniProtKB-SubCell"/>
</dbReference>
<feature type="domain" description="FDX-ACB" evidence="14">
    <location>
        <begin position="165"/>
        <end position="256"/>
    </location>
</feature>
<keyword evidence="16" id="KW-1185">Reference proteome</keyword>
<comment type="subcellular location">
    <subcellularLocation>
        <location evidence="1">Mitochondrion matrix</location>
    </subcellularLocation>
</comment>
<evidence type="ECO:0000313" key="16">
    <source>
        <dbReference type="Proteomes" id="UP001249851"/>
    </source>
</evidence>
<name>A0AAD9Q1C9_ACRCE</name>
<keyword evidence="9" id="KW-0496">Mitochondrion</keyword>
<keyword evidence="6" id="KW-0067">ATP-binding</keyword>
<evidence type="ECO:0000256" key="7">
    <source>
        <dbReference type="ARBA" id="ARBA00022917"/>
    </source>
</evidence>
<evidence type="ECO:0000256" key="3">
    <source>
        <dbReference type="ARBA" id="ARBA00012814"/>
    </source>
</evidence>
<evidence type="ECO:0000259" key="13">
    <source>
        <dbReference type="PROSITE" id="PS50862"/>
    </source>
</evidence>
<evidence type="ECO:0000256" key="6">
    <source>
        <dbReference type="ARBA" id="ARBA00022840"/>
    </source>
</evidence>
<dbReference type="InterPro" id="IPR006195">
    <property type="entry name" value="aa-tRNA-synth_II"/>
</dbReference>
<evidence type="ECO:0000256" key="1">
    <source>
        <dbReference type="ARBA" id="ARBA00004305"/>
    </source>
</evidence>
<dbReference type="InterPro" id="IPR005121">
    <property type="entry name" value="Fdx_antiC-bd"/>
</dbReference>
<dbReference type="PANTHER" id="PTHR11538:SF41">
    <property type="entry name" value="PHENYLALANINE--TRNA LIGASE, MITOCHONDRIAL"/>
    <property type="match status" value="1"/>
</dbReference>
<dbReference type="GO" id="GO:0005524">
    <property type="term" value="F:ATP binding"/>
    <property type="evidence" value="ECO:0007669"/>
    <property type="project" value="UniProtKB-KW"/>
</dbReference>
<dbReference type="Gene3D" id="3.30.930.10">
    <property type="entry name" value="Bira Bifunctional Protein, Domain 2"/>
    <property type="match status" value="1"/>
</dbReference>
<dbReference type="SUPFAM" id="SSF54991">
    <property type="entry name" value="Anticodon-binding domain of PheRS"/>
    <property type="match status" value="1"/>
</dbReference>
<dbReference type="Proteomes" id="UP001249851">
    <property type="component" value="Unassembled WGS sequence"/>
</dbReference>
<keyword evidence="5" id="KW-0547">Nucleotide-binding</keyword>
<dbReference type="InterPro" id="IPR004530">
    <property type="entry name" value="Phe-tRNA-synth_IIc_mito"/>
</dbReference>
<dbReference type="PROSITE" id="PS50862">
    <property type="entry name" value="AA_TRNA_LIGASE_II"/>
    <property type="match status" value="1"/>
</dbReference>
<dbReference type="EMBL" id="JARQWQ010000082">
    <property type="protein sequence ID" value="KAK2552914.1"/>
    <property type="molecule type" value="Genomic_DNA"/>
</dbReference>
<dbReference type="Pfam" id="PF01409">
    <property type="entry name" value="tRNA-synt_2d"/>
    <property type="match status" value="1"/>
</dbReference>
<evidence type="ECO:0000256" key="5">
    <source>
        <dbReference type="ARBA" id="ARBA00022741"/>
    </source>
</evidence>
<dbReference type="PROSITE" id="PS51447">
    <property type="entry name" value="FDX_ACB"/>
    <property type="match status" value="1"/>
</dbReference>
<evidence type="ECO:0000256" key="4">
    <source>
        <dbReference type="ARBA" id="ARBA00022598"/>
    </source>
</evidence>
<sequence length="256" mass="29802">MKAIVALRSSDMSDFLLILVQEPMEIFDKSKTKTPEKQAVYTLEAMKLVEFNLKQMLVRIVEHLCGEGVGMRWVDAYFPFTHPSWELEVQFEGEWLELLGCGVMEHNILVNGGAEHKIGWAFGIGLERLAMKLFNIPDIRLFWSEDPRFLSQFEENTISEFKSFSKYPPTYKDVAFWVPEDFSPNNLFDVVRGSAGDIVEKVELKDKFTHPKTQQESHCYRITYRSMDKTFTDAEINSIQDKVRKEVQETLQVELR</sequence>
<dbReference type="Gene3D" id="3.30.70.380">
    <property type="entry name" value="Ferrodoxin-fold anticodon-binding domain"/>
    <property type="match status" value="1"/>
</dbReference>
<comment type="similarity">
    <text evidence="2">Belongs to the class-II aminoacyl-tRNA synthetase family.</text>
</comment>
<dbReference type="AlphaFoldDB" id="A0AAD9Q1C9"/>
<dbReference type="FunFam" id="3.30.70.380:FF:000002">
    <property type="entry name" value="phenylalanine--tRNA ligase, mitochondrial"/>
    <property type="match status" value="1"/>
</dbReference>
<keyword evidence="7" id="KW-0648">Protein biosynthesis</keyword>
<dbReference type="SMART" id="SM00896">
    <property type="entry name" value="FDX-ACB"/>
    <property type="match status" value="1"/>
</dbReference>
<evidence type="ECO:0000256" key="8">
    <source>
        <dbReference type="ARBA" id="ARBA00022946"/>
    </source>
</evidence>
<dbReference type="GO" id="GO:0006432">
    <property type="term" value="P:phenylalanyl-tRNA aminoacylation"/>
    <property type="evidence" value="ECO:0007669"/>
    <property type="project" value="InterPro"/>
</dbReference>
<organism evidence="15 16">
    <name type="scientific">Acropora cervicornis</name>
    <name type="common">Staghorn coral</name>
    <dbReference type="NCBI Taxonomy" id="6130"/>
    <lineage>
        <taxon>Eukaryota</taxon>
        <taxon>Metazoa</taxon>
        <taxon>Cnidaria</taxon>
        <taxon>Anthozoa</taxon>
        <taxon>Hexacorallia</taxon>
        <taxon>Scleractinia</taxon>
        <taxon>Astrocoeniina</taxon>
        <taxon>Acroporidae</taxon>
        <taxon>Acropora</taxon>
    </lineage>
</organism>
<keyword evidence="4 15" id="KW-0436">Ligase</keyword>
<protein>
    <recommendedName>
        <fullName evidence="3">phenylalanine--tRNA ligase</fullName>
        <ecNumber evidence="3">6.1.1.20</ecNumber>
    </recommendedName>
    <alternativeName>
        <fullName evidence="11">Phenylalanyl-tRNA synthetase</fullName>
    </alternativeName>
</protein>
<keyword evidence="10" id="KW-0030">Aminoacyl-tRNA synthetase</keyword>
<dbReference type="Pfam" id="PF03147">
    <property type="entry name" value="FDX-ACB"/>
    <property type="match status" value="1"/>
</dbReference>
<evidence type="ECO:0000256" key="2">
    <source>
        <dbReference type="ARBA" id="ARBA00008226"/>
    </source>
</evidence>
<dbReference type="NCBIfam" id="TIGR00469">
    <property type="entry name" value="pheS_mito"/>
    <property type="match status" value="1"/>
</dbReference>
<comment type="caution">
    <text evidence="15">The sequence shown here is derived from an EMBL/GenBank/DDBJ whole genome shotgun (WGS) entry which is preliminary data.</text>
</comment>
<dbReference type="InterPro" id="IPR036690">
    <property type="entry name" value="Fdx_antiC-bd_sf"/>
</dbReference>
<feature type="domain" description="Aminoacyl-transfer RNA synthetases class-II family profile" evidence="13">
    <location>
        <begin position="1"/>
        <end position="147"/>
    </location>
</feature>
<gene>
    <name evidence="15" type="ORF">P5673_025866</name>
</gene>
<dbReference type="PANTHER" id="PTHR11538">
    <property type="entry name" value="PHENYLALANYL-TRNA SYNTHETASE"/>
    <property type="match status" value="1"/>
</dbReference>
<evidence type="ECO:0000256" key="9">
    <source>
        <dbReference type="ARBA" id="ARBA00023128"/>
    </source>
</evidence>
<accession>A0AAD9Q1C9</accession>
<evidence type="ECO:0000256" key="11">
    <source>
        <dbReference type="ARBA" id="ARBA00031194"/>
    </source>
</evidence>
<dbReference type="GO" id="GO:0000049">
    <property type="term" value="F:tRNA binding"/>
    <property type="evidence" value="ECO:0007669"/>
    <property type="project" value="InterPro"/>
</dbReference>
<dbReference type="GO" id="GO:0004826">
    <property type="term" value="F:phenylalanine-tRNA ligase activity"/>
    <property type="evidence" value="ECO:0007669"/>
    <property type="project" value="UniProtKB-EC"/>
</dbReference>
<proteinExistence type="inferred from homology"/>
<dbReference type="InterPro" id="IPR045864">
    <property type="entry name" value="aa-tRNA-synth_II/BPL/LPL"/>
</dbReference>
<reference evidence="15" key="1">
    <citation type="journal article" date="2023" name="G3 (Bethesda)">
        <title>Whole genome assembly and annotation of the endangered Caribbean coral Acropora cervicornis.</title>
        <authorList>
            <person name="Selwyn J.D."/>
            <person name="Vollmer S.V."/>
        </authorList>
    </citation>
    <scope>NUCLEOTIDE SEQUENCE</scope>
    <source>
        <strain evidence="15">K2</strain>
    </source>
</reference>
<dbReference type="SUPFAM" id="SSF55681">
    <property type="entry name" value="Class II aaRS and biotin synthetases"/>
    <property type="match status" value="1"/>
</dbReference>
<keyword evidence="8" id="KW-0809">Transit peptide</keyword>